<accession>A0A6A5CAU8</accession>
<dbReference type="RefSeq" id="XP_044567493.1">
    <property type="nucleotide sequence ID" value="XM_044701091.1"/>
</dbReference>
<gene>
    <name evidence="2" type="ORF">FDP41_010759</name>
</gene>
<dbReference type="VEuPathDB" id="AmoebaDB:FDP41_010759"/>
<feature type="chain" id="PRO_5025353770" evidence="1">
    <location>
        <begin position="20"/>
        <end position="206"/>
    </location>
</feature>
<comment type="caution">
    <text evidence="2">The sequence shown here is derived from an EMBL/GenBank/DDBJ whole genome shotgun (WGS) entry which is preliminary data.</text>
</comment>
<dbReference type="GeneID" id="68117974"/>
<evidence type="ECO:0000313" key="2">
    <source>
        <dbReference type="EMBL" id="KAF0982780.1"/>
    </source>
</evidence>
<protein>
    <submittedName>
        <fullName evidence="2">Uncharacterized protein</fullName>
    </submittedName>
</protein>
<evidence type="ECO:0000256" key="1">
    <source>
        <dbReference type="SAM" id="SignalP"/>
    </source>
</evidence>
<organism evidence="2 3">
    <name type="scientific">Naegleria fowleri</name>
    <name type="common">Brain eating amoeba</name>
    <dbReference type="NCBI Taxonomy" id="5763"/>
    <lineage>
        <taxon>Eukaryota</taxon>
        <taxon>Discoba</taxon>
        <taxon>Heterolobosea</taxon>
        <taxon>Tetramitia</taxon>
        <taxon>Eutetramitia</taxon>
        <taxon>Vahlkampfiidae</taxon>
        <taxon>Naegleria</taxon>
    </lineage>
</organism>
<sequence>MLVTSLELLKCLMTFLFYSIPNHQVDHSCTNSNDNSDKLFQKGKKICATWSSSTNNNYHVTFNSPGDYGSSSLTLNRQHSFSSGLLTLHFSEVEMKLLDLYFEAKYPQMLKSNCVSSPTLEHKDDISKSILKDSSSLFDFSDHLNNDIHQQRQQRQQRLGINHPHNTTKRITKIVDHPTTLKALADNEAIQKQRKTTILRRKAILK</sequence>
<feature type="signal peptide" evidence="1">
    <location>
        <begin position="1"/>
        <end position="19"/>
    </location>
</feature>
<keyword evidence="1" id="KW-0732">Signal</keyword>
<evidence type="ECO:0000313" key="3">
    <source>
        <dbReference type="Proteomes" id="UP000444721"/>
    </source>
</evidence>
<reference evidence="2 3" key="1">
    <citation type="journal article" date="2019" name="Sci. Rep.">
        <title>Nanopore sequencing improves the draft genome of the human pathogenic amoeba Naegleria fowleri.</title>
        <authorList>
            <person name="Liechti N."/>
            <person name="Schurch N."/>
            <person name="Bruggmann R."/>
            <person name="Wittwer M."/>
        </authorList>
    </citation>
    <scope>NUCLEOTIDE SEQUENCE [LARGE SCALE GENOMIC DNA]</scope>
    <source>
        <strain evidence="2 3">ATCC 30894</strain>
    </source>
</reference>
<dbReference type="Proteomes" id="UP000444721">
    <property type="component" value="Unassembled WGS sequence"/>
</dbReference>
<dbReference type="AlphaFoldDB" id="A0A6A5CAU8"/>
<dbReference type="VEuPathDB" id="AmoebaDB:NF0024050"/>
<keyword evidence="3" id="KW-1185">Reference proteome</keyword>
<proteinExistence type="predicted"/>
<name>A0A6A5CAU8_NAEFO</name>
<dbReference type="EMBL" id="VFQX01000007">
    <property type="protein sequence ID" value="KAF0982780.1"/>
    <property type="molecule type" value="Genomic_DNA"/>
</dbReference>